<keyword evidence="2" id="KW-0596">Phosphopantetheine</keyword>
<dbReference type="Gene3D" id="3.40.50.980">
    <property type="match status" value="4"/>
</dbReference>
<evidence type="ECO:0000259" key="4">
    <source>
        <dbReference type="PROSITE" id="PS50075"/>
    </source>
</evidence>
<evidence type="ECO:0000256" key="3">
    <source>
        <dbReference type="ARBA" id="ARBA00022553"/>
    </source>
</evidence>
<dbReference type="InterPro" id="IPR025110">
    <property type="entry name" value="AMP-bd_C"/>
</dbReference>
<dbReference type="EMBL" id="BAAAKJ010000083">
    <property type="protein sequence ID" value="GAA1389382.1"/>
    <property type="molecule type" value="Genomic_DNA"/>
</dbReference>
<dbReference type="Gene3D" id="2.30.38.10">
    <property type="entry name" value="Luciferase, Domain 3"/>
    <property type="match status" value="2"/>
</dbReference>
<sequence length="1666" mass="175261">MSSTGLPPLDPAAPLAALIAAQVRRTPDATAVIDGTRRLTYRELDAAAGAVAGRLAAAGVRAETLVGVCLPRTADLVIGLLAVLRAGGAYVPLDPAYPRDRLELVIGDAQAPVVVTDRAHEHLLNGAGATLLYVDGESPAAALDPAADRPTTGDAATDALAYVLYTSGSTGRPKGVAVTQRSVNALLRWAADTYTAADLAGVLFSTSVCFDISVYELFLPLSVGGTLVVAENALALPELPAREEVTLINTVPSAMAALLRGDGLPGGGGLPGGVRVVNLAGEALPRHVADKVYAQPLVERLYNLYGPTEDTVYSTWSLVDREGTGEPVIGRPLDGTLGHVLDEHRAPVPDGGIGELHLSGEGLARGYHGRPDLTEERFVHVDGLRCYRTGDLVRRLPDGDLEYHGRVDHQVKVRGFRVELGEIEAVLATHPAVEAAAAVVQRDEAGDYLAAFVQPAAGAAEPAPAELRAHCAAALPGYMVPLAVAVLERMPLTPNGKTDRKALPPVARSRAGHGLFVAPRTPVEARIAELWQGLLGVPEVGVHDVFLDLGGHSLLAAGLLARIEREFGTRVPLAEFFAAPTIASLAVRVANGGGGRASVEPPKREAELPARATEFQRELWLHESVQPDSPLYNVPVRIRAEGALDREALGRALTEVVRRHESLRTALYGDPNPGENDDAVADVRPPYPVEVPLLDLTGPDGQAPDEETLDAALRAEAARPLDLAGGRLLRALAVRVGADRHELLLTVHHAAADGWAAGLLLAEAARALREGELPEPAIQLSDVARWELRDVEAGREGAERWAERLRGVEGDQHLPGDRPHPNPQDIAGRRIARRFDAGLVSGVEKWAAQEGASLYMVMLAALGGVLHRYTGRTDVAVLSPFAVRPVPELETVIGSLINTIALRFDVSGADTFRELVARVRPTVLEAADHSGHPFVDHARRYGGSPGLTASPISQVLLAVQNHPVAGVQLPGLDLTFVAEVCNSTAKTDLSLFLEFPADGPLLSAEYRTSRYEERSVRAALDHLVALLAAAVAEPDRPLAELAMRSAADGVYGQGAADDPANRTEAPIPDARLHELVAAQAARTPDAPAVSAADGTLTYGELDAAADRLAHLLAARGAGPGSLVAVAVRRGRLLPAALLGVLRCGAAYLPLDVDQPLARNQGVLDDAGVTLLVAETATAGDELLHGRESVLVDGPEHAAAPVGAPAVTVGPEDPAYLLYTSGSTGRPKGVAVPHRAIVNFLTSMGREPGLGGQDVMAAVTTVTFDIAGLELWLPLVTGARVEIADRATATDGAALGAWLDKHGVTHLQATPATWRTLLEADWAGRPGLTALCGGEALTSDLARALLGRVGTLWNLYGPTETTVWSTVQRVTPEHAAHSGVVALGTPIANTRLHLLGPSGQPVPVNGIGELCIAGAGVALGYHGRPDLTAERFTAEPGRTDDALMYRTGDLACRRADGRLEYHGRADAQVKLRGFRIELGEIEAALTAVPGVTAGAARLVETPAGPALAGYAVAPGLTEDALRTALTERLPDYMVPAGLVLLDALPLTPAGKVDRAALPVPRLGGAGAPPEGDCEELLADLWTEVLKVERVSRHDDFFALGGHSLLATRLLARIRDTFETELPLRVVFEDRTLAALARRVEERLLEEIDDLDDLGDDLDLDETAGSAQ</sequence>
<name>A0ABP4IJV7_9ACTN</name>
<dbReference type="RefSeq" id="WP_344330646.1">
    <property type="nucleotide sequence ID" value="NZ_BAAAKJ010000083.1"/>
</dbReference>
<dbReference type="SUPFAM" id="SSF47336">
    <property type="entry name" value="ACP-like"/>
    <property type="match status" value="2"/>
</dbReference>
<comment type="caution">
    <text evidence="5">The sequence shown here is derived from an EMBL/GenBank/DDBJ whole genome shotgun (WGS) entry which is preliminary data.</text>
</comment>
<dbReference type="InterPro" id="IPR000873">
    <property type="entry name" value="AMP-dep_synth/lig_dom"/>
</dbReference>
<dbReference type="Pfam" id="PF13193">
    <property type="entry name" value="AMP-binding_C"/>
    <property type="match status" value="2"/>
</dbReference>
<dbReference type="InterPro" id="IPR036736">
    <property type="entry name" value="ACP-like_sf"/>
</dbReference>
<dbReference type="PANTHER" id="PTHR45527:SF1">
    <property type="entry name" value="FATTY ACID SYNTHASE"/>
    <property type="match status" value="1"/>
</dbReference>
<dbReference type="InterPro" id="IPR045851">
    <property type="entry name" value="AMP-bd_C_sf"/>
</dbReference>
<feature type="domain" description="Carrier" evidence="4">
    <location>
        <begin position="1567"/>
        <end position="1642"/>
    </location>
</feature>
<dbReference type="CDD" id="cd12116">
    <property type="entry name" value="A_NRPS_Ta1_like"/>
    <property type="match status" value="1"/>
</dbReference>
<dbReference type="Pfam" id="PF00668">
    <property type="entry name" value="Condensation"/>
    <property type="match status" value="1"/>
</dbReference>
<dbReference type="Gene3D" id="3.30.300.30">
    <property type="match status" value="2"/>
</dbReference>
<dbReference type="SUPFAM" id="SSF56801">
    <property type="entry name" value="Acetyl-CoA synthetase-like"/>
    <property type="match status" value="2"/>
</dbReference>
<dbReference type="InterPro" id="IPR006162">
    <property type="entry name" value="Ppantetheine_attach_site"/>
</dbReference>
<dbReference type="InterPro" id="IPR020845">
    <property type="entry name" value="AMP-binding_CS"/>
</dbReference>
<dbReference type="PROSITE" id="PS00012">
    <property type="entry name" value="PHOSPHOPANTETHEINE"/>
    <property type="match status" value="2"/>
</dbReference>
<dbReference type="PANTHER" id="PTHR45527">
    <property type="entry name" value="NONRIBOSOMAL PEPTIDE SYNTHETASE"/>
    <property type="match status" value="1"/>
</dbReference>
<dbReference type="PROSITE" id="PS00455">
    <property type="entry name" value="AMP_BINDING"/>
    <property type="match status" value="2"/>
</dbReference>
<dbReference type="Pfam" id="PF00501">
    <property type="entry name" value="AMP-binding"/>
    <property type="match status" value="2"/>
</dbReference>
<comment type="cofactor">
    <cofactor evidence="1">
        <name>pantetheine 4'-phosphate</name>
        <dbReference type="ChEBI" id="CHEBI:47942"/>
    </cofactor>
</comment>
<dbReference type="Proteomes" id="UP001499863">
    <property type="component" value="Unassembled WGS sequence"/>
</dbReference>
<proteinExistence type="predicted"/>
<dbReference type="InterPro" id="IPR001242">
    <property type="entry name" value="Condensation_dom"/>
</dbReference>
<dbReference type="NCBIfam" id="TIGR01733">
    <property type="entry name" value="AA-adenyl-dom"/>
    <property type="match status" value="2"/>
</dbReference>
<dbReference type="Gene3D" id="3.40.50.1820">
    <property type="entry name" value="alpha/beta hydrolase"/>
    <property type="match status" value="1"/>
</dbReference>
<feature type="domain" description="Carrier" evidence="4">
    <location>
        <begin position="518"/>
        <end position="593"/>
    </location>
</feature>
<dbReference type="Pfam" id="PF00550">
    <property type="entry name" value="PP-binding"/>
    <property type="match status" value="2"/>
</dbReference>
<evidence type="ECO:0000256" key="2">
    <source>
        <dbReference type="ARBA" id="ARBA00022450"/>
    </source>
</evidence>
<dbReference type="InterPro" id="IPR020806">
    <property type="entry name" value="PKS_PP-bd"/>
</dbReference>
<dbReference type="Gene3D" id="3.30.559.30">
    <property type="entry name" value="Nonribosomal peptide synthetase, condensation domain"/>
    <property type="match status" value="1"/>
</dbReference>
<dbReference type="Gene3D" id="1.10.1200.10">
    <property type="entry name" value="ACP-like"/>
    <property type="match status" value="1"/>
</dbReference>
<dbReference type="SMART" id="SM00823">
    <property type="entry name" value="PKS_PP"/>
    <property type="match status" value="2"/>
</dbReference>
<dbReference type="InterPro" id="IPR023213">
    <property type="entry name" value="CAT-like_dom_sf"/>
</dbReference>
<dbReference type="SUPFAM" id="SSF52777">
    <property type="entry name" value="CoA-dependent acyltransferases"/>
    <property type="match status" value="2"/>
</dbReference>
<gene>
    <name evidence="5" type="ORF">GCM10009639_16960</name>
</gene>
<keyword evidence="3" id="KW-0597">Phosphoprotein</keyword>
<accession>A0ABP4IJV7</accession>
<dbReference type="Gene3D" id="3.30.559.10">
    <property type="entry name" value="Chloramphenicol acetyltransferase-like domain"/>
    <property type="match status" value="1"/>
</dbReference>
<evidence type="ECO:0000256" key="1">
    <source>
        <dbReference type="ARBA" id="ARBA00001957"/>
    </source>
</evidence>
<evidence type="ECO:0000313" key="6">
    <source>
        <dbReference type="Proteomes" id="UP001499863"/>
    </source>
</evidence>
<dbReference type="InterPro" id="IPR029058">
    <property type="entry name" value="AB_hydrolase_fold"/>
</dbReference>
<keyword evidence="6" id="KW-1185">Reference proteome</keyword>
<dbReference type="InterPro" id="IPR010071">
    <property type="entry name" value="AA_adenyl_dom"/>
</dbReference>
<protein>
    <recommendedName>
        <fullName evidence="4">Carrier domain-containing protein</fullName>
    </recommendedName>
</protein>
<evidence type="ECO:0000313" key="5">
    <source>
        <dbReference type="EMBL" id="GAA1389382.1"/>
    </source>
</evidence>
<reference evidence="6" key="1">
    <citation type="journal article" date="2019" name="Int. J. Syst. Evol. Microbiol.">
        <title>The Global Catalogue of Microorganisms (GCM) 10K type strain sequencing project: providing services to taxonomists for standard genome sequencing and annotation.</title>
        <authorList>
            <consortium name="The Broad Institute Genomics Platform"/>
            <consortium name="The Broad Institute Genome Sequencing Center for Infectious Disease"/>
            <person name="Wu L."/>
            <person name="Ma J."/>
        </authorList>
    </citation>
    <scope>NUCLEOTIDE SEQUENCE [LARGE SCALE GENOMIC DNA]</scope>
    <source>
        <strain evidence="6">JCM 12393</strain>
    </source>
</reference>
<organism evidence="5 6">
    <name type="scientific">Kitasatospora putterlickiae</name>
    <dbReference type="NCBI Taxonomy" id="221725"/>
    <lineage>
        <taxon>Bacteria</taxon>
        <taxon>Bacillati</taxon>
        <taxon>Actinomycetota</taxon>
        <taxon>Actinomycetes</taxon>
        <taxon>Kitasatosporales</taxon>
        <taxon>Streptomycetaceae</taxon>
        <taxon>Kitasatospora</taxon>
    </lineage>
</organism>
<dbReference type="PROSITE" id="PS50075">
    <property type="entry name" value="CARRIER"/>
    <property type="match status" value="2"/>
</dbReference>
<dbReference type="CDD" id="cd19531">
    <property type="entry name" value="LCL_NRPS-like"/>
    <property type="match status" value="1"/>
</dbReference>
<dbReference type="InterPro" id="IPR009081">
    <property type="entry name" value="PP-bd_ACP"/>
</dbReference>